<evidence type="ECO:0000313" key="2">
    <source>
        <dbReference type="EMBL" id="KAE8660004.1"/>
    </source>
</evidence>
<dbReference type="InterPro" id="IPR012337">
    <property type="entry name" value="RNaseH-like_sf"/>
</dbReference>
<dbReference type="SUPFAM" id="SSF53098">
    <property type="entry name" value="Ribonuclease H-like"/>
    <property type="match status" value="1"/>
</dbReference>
<dbReference type="Pfam" id="PF13456">
    <property type="entry name" value="RVT_3"/>
    <property type="match status" value="1"/>
</dbReference>
<accession>A0A6A2XZ00</accession>
<dbReference type="GO" id="GO:0003676">
    <property type="term" value="F:nucleic acid binding"/>
    <property type="evidence" value="ECO:0007669"/>
    <property type="project" value="InterPro"/>
</dbReference>
<evidence type="ECO:0000259" key="1">
    <source>
        <dbReference type="Pfam" id="PF13456"/>
    </source>
</evidence>
<reference evidence="2" key="1">
    <citation type="submission" date="2019-09" db="EMBL/GenBank/DDBJ databases">
        <title>Draft genome information of white flower Hibiscus syriacus.</title>
        <authorList>
            <person name="Kim Y.-M."/>
        </authorList>
    </citation>
    <scope>NUCLEOTIDE SEQUENCE [LARGE SCALE GENOMIC DNA]</scope>
    <source>
        <strain evidence="2">YM2019G1</strain>
    </source>
</reference>
<name>A0A6A2XZ00_HIBSY</name>
<dbReference type="CDD" id="cd06222">
    <property type="entry name" value="RNase_H_like"/>
    <property type="match status" value="1"/>
</dbReference>
<dbReference type="PANTHER" id="PTHR47723">
    <property type="entry name" value="OS05G0353850 PROTEIN"/>
    <property type="match status" value="1"/>
</dbReference>
<keyword evidence="3" id="KW-1185">Reference proteome</keyword>
<dbReference type="InterPro" id="IPR044730">
    <property type="entry name" value="RNase_H-like_dom_plant"/>
</dbReference>
<dbReference type="InterPro" id="IPR036397">
    <property type="entry name" value="RNaseH_sf"/>
</dbReference>
<evidence type="ECO:0000313" key="3">
    <source>
        <dbReference type="Proteomes" id="UP000436088"/>
    </source>
</evidence>
<protein>
    <recommendedName>
        <fullName evidence="1">RNase H type-1 domain-containing protein</fullName>
    </recommendedName>
</protein>
<dbReference type="InterPro" id="IPR053151">
    <property type="entry name" value="RNase_H-like"/>
</dbReference>
<dbReference type="EMBL" id="VEPZ02001734">
    <property type="protein sequence ID" value="KAE8660004.1"/>
    <property type="molecule type" value="Genomic_DNA"/>
</dbReference>
<dbReference type="AlphaFoldDB" id="A0A6A2XZ00"/>
<dbReference type="PANTHER" id="PTHR47723:SF22">
    <property type="entry name" value="RNASE H TYPE-1 DOMAIN-CONTAINING PROTEIN"/>
    <property type="match status" value="1"/>
</dbReference>
<comment type="caution">
    <text evidence="2">The sequence shown here is derived from an EMBL/GenBank/DDBJ whole genome shotgun (WGS) entry which is preliminary data.</text>
</comment>
<dbReference type="Proteomes" id="UP000436088">
    <property type="component" value="Unassembled WGS sequence"/>
</dbReference>
<dbReference type="GO" id="GO:0004523">
    <property type="term" value="F:RNA-DNA hybrid ribonuclease activity"/>
    <property type="evidence" value="ECO:0007669"/>
    <property type="project" value="InterPro"/>
</dbReference>
<proteinExistence type="predicted"/>
<dbReference type="Gene3D" id="3.30.420.10">
    <property type="entry name" value="Ribonuclease H-like superfamily/Ribonuclease H"/>
    <property type="match status" value="1"/>
</dbReference>
<gene>
    <name evidence="2" type="ORF">F3Y22_tig00116959pilonHSYRG00312</name>
</gene>
<feature type="domain" description="RNase H type-1" evidence="1">
    <location>
        <begin position="74"/>
        <end position="194"/>
    </location>
</feature>
<dbReference type="InterPro" id="IPR002156">
    <property type="entry name" value="RNaseH_domain"/>
</dbReference>
<sequence>MVFRGKKLDVLQVLFLIKFWDACWLKAKFPDSFISLEALATDISIVDDSVWKKKAGKSPTSWLSPPRGSMKFSFNGAMQEDGCKGGIGGILRDHDGNILLSFSASIGSGSPVQAKILAIDFAIKLFLESRWFNGLIAESDCAAVVNWLFNPCSIPSEWATLLHPIGAMLSQENFEVNFNARKCNFAANQRAKSAYSLSSTEVESQM</sequence>
<organism evidence="2 3">
    <name type="scientific">Hibiscus syriacus</name>
    <name type="common">Rose of Sharon</name>
    <dbReference type="NCBI Taxonomy" id="106335"/>
    <lineage>
        <taxon>Eukaryota</taxon>
        <taxon>Viridiplantae</taxon>
        <taxon>Streptophyta</taxon>
        <taxon>Embryophyta</taxon>
        <taxon>Tracheophyta</taxon>
        <taxon>Spermatophyta</taxon>
        <taxon>Magnoliopsida</taxon>
        <taxon>eudicotyledons</taxon>
        <taxon>Gunneridae</taxon>
        <taxon>Pentapetalae</taxon>
        <taxon>rosids</taxon>
        <taxon>malvids</taxon>
        <taxon>Malvales</taxon>
        <taxon>Malvaceae</taxon>
        <taxon>Malvoideae</taxon>
        <taxon>Hibiscus</taxon>
    </lineage>
</organism>